<keyword evidence="6" id="KW-0274">FAD</keyword>
<dbReference type="GO" id="GO:0005829">
    <property type="term" value="C:cytosol"/>
    <property type="evidence" value="ECO:0007669"/>
    <property type="project" value="TreeGrafter"/>
</dbReference>
<dbReference type="GO" id="GO:0010181">
    <property type="term" value="F:FMN binding"/>
    <property type="evidence" value="ECO:0007669"/>
    <property type="project" value="TreeGrafter"/>
</dbReference>
<dbReference type="InterPro" id="IPR001433">
    <property type="entry name" value="OxRdtase_FAD/NAD-bd"/>
</dbReference>
<evidence type="ECO:0000256" key="2">
    <source>
        <dbReference type="ARBA" id="ARBA00007119"/>
    </source>
</evidence>
<dbReference type="InterPro" id="IPR023173">
    <property type="entry name" value="NADPH_Cyt_P450_Rdtase_alpha"/>
</dbReference>
<dbReference type="InterPro" id="IPR039261">
    <property type="entry name" value="FNR_nucleotide-bd"/>
</dbReference>
<dbReference type="Pfam" id="PF00667">
    <property type="entry name" value="FAD_binding_1"/>
    <property type="match status" value="1"/>
</dbReference>
<dbReference type="Gene3D" id="3.10.120.10">
    <property type="entry name" value="Cytochrome b5-like heme/steroid binding domain"/>
    <property type="match status" value="1"/>
</dbReference>
<evidence type="ECO:0000256" key="5">
    <source>
        <dbReference type="ARBA" id="ARBA00022723"/>
    </source>
</evidence>
<evidence type="ECO:0000313" key="14">
    <source>
        <dbReference type="Proteomes" id="UP000799766"/>
    </source>
</evidence>
<dbReference type="OrthoDB" id="260519at2759"/>
<dbReference type="SUPFAM" id="SSF140959">
    <property type="entry name" value="Indolic compounds 2,3-dioxygenase-like"/>
    <property type="match status" value="1"/>
</dbReference>
<evidence type="ECO:0000256" key="8">
    <source>
        <dbReference type="ARBA" id="ARBA00023004"/>
    </source>
</evidence>
<dbReference type="InterPro" id="IPR036400">
    <property type="entry name" value="Cyt_B5-like_heme/steroid_sf"/>
</dbReference>
<feature type="domain" description="FAD-binding FR-type" evidence="12">
    <location>
        <begin position="545"/>
        <end position="803"/>
    </location>
</feature>
<evidence type="ECO:0000256" key="9">
    <source>
        <dbReference type="ARBA" id="ARBA00023797"/>
    </source>
</evidence>
<dbReference type="Gene3D" id="1.20.990.10">
    <property type="entry name" value="NADPH-cytochrome p450 Reductase, Chain A, domain 3"/>
    <property type="match status" value="1"/>
</dbReference>
<dbReference type="InterPro" id="IPR037217">
    <property type="entry name" value="Trp/Indoleamine_2_3_dOase-like"/>
</dbReference>
<dbReference type="GO" id="GO:0019441">
    <property type="term" value="P:L-tryptophan catabolic process to kynurenine"/>
    <property type="evidence" value="ECO:0007669"/>
    <property type="project" value="InterPro"/>
</dbReference>
<dbReference type="Proteomes" id="UP000799766">
    <property type="component" value="Unassembled WGS sequence"/>
</dbReference>
<keyword evidence="4" id="KW-0285">Flavoprotein</keyword>
<evidence type="ECO:0000259" key="11">
    <source>
        <dbReference type="PROSITE" id="PS50255"/>
    </source>
</evidence>
<comment type="similarity">
    <text evidence="2">Belongs to the indoleamine 2,3-dioxygenase family.</text>
</comment>
<feature type="region of interest" description="Disordered" evidence="10">
    <location>
        <begin position="1"/>
        <end position="27"/>
    </location>
</feature>
<evidence type="ECO:0000256" key="1">
    <source>
        <dbReference type="ARBA" id="ARBA00001974"/>
    </source>
</evidence>
<dbReference type="Gene3D" id="3.40.50.80">
    <property type="entry name" value="Nucleotide-binding domain of ferredoxin-NADP reductase (FNR) module"/>
    <property type="match status" value="1"/>
</dbReference>
<feature type="compositionally biased region" description="Polar residues" evidence="10">
    <location>
        <begin position="1404"/>
        <end position="1414"/>
    </location>
</feature>
<dbReference type="SUPFAM" id="SSF55856">
    <property type="entry name" value="Cytochrome b5-like heme/steroid binding domain"/>
    <property type="match status" value="1"/>
</dbReference>
<dbReference type="SMART" id="SM01117">
    <property type="entry name" value="Cyt-b5"/>
    <property type="match status" value="1"/>
</dbReference>
<dbReference type="PANTHER" id="PTHR19384:SF17">
    <property type="entry name" value="NADPH--CYTOCHROME P450 REDUCTASE"/>
    <property type="match status" value="1"/>
</dbReference>
<dbReference type="SUPFAM" id="SSF63380">
    <property type="entry name" value="Riboflavin synthase domain-like"/>
    <property type="match status" value="1"/>
</dbReference>
<evidence type="ECO:0000256" key="7">
    <source>
        <dbReference type="ARBA" id="ARBA00023002"/>
    </source>
</evidence>
<dbReference type="InterPro" id="IPR001199">
    <property type="entry name" value="Cyt_B5-like_heme/steroid-bd"/>
</dbReference>
<dbReference type="InterPro" id="IPR001709">
    <property type="entry name" value="Flavoprot_Pyr_Nucl_cyt_Rdtase"/>
</dbReference>
<dbReference type="GO" id="GO:0020037">
    <property type="term" value="F:heme binding"/>
    <property type="evidence" value="ECO:0007669"/>
    <property type="project" value="InterPro"/>
</dbReference>
<evidence type="ECO:0000259" key="12">
    <source>
        <dbReference type="PROSITE" id="PS51384"/>
    </source>
</evidence>
<feature type="region of interest" description="Disordered" evidence="10">
    <location>
        <begin position="211"/>
        <end position="237"/>
    </location>
</feature>
<keyword evidence="3" id="KW-0349">Heme</keyword>
<evidence type="ECO:0000256" key="10">
    <source>
        <dbReference type="SAM" id="MobiDB-lite"/>
    </source>
</evidence>
<feature type="region of interest" description="Disordered" evidence="10">
    <location>
        <begin position="1363"/>
        <end position="1421"/>
    </location>
</feature>
<dbReference type="InterPro" id="IPR000898">
    <property type="entry name" value="Indolamine_dOase"/>
</dbReference>
<dbReference type="GO" id="GO:0016702">
    <property type="term" value="F:oxidoreductase activity, acting on single donors with incorporation of molecular oxygen, incorporation of two atoms of oxygen"/>
    <property type="evidence" value="ECO:0007669"/>
    <property type="project" value="UniProtKB-ARBA"/>
</dbReference>
<keyword evidence="14" id="KW-1185">Reference proteome</keyword>
<feature type="compositionally biased region" description="Low complexity" evidence="10">
    <location>
        <begin position="1487"/>
        <end position="1529"/>
    </location>
</feature>
<evidence type="ECO:0000313" key="13">
    <source>
        <dbReference type="EMBL" id="KAF2458613.1"/>
    </source>
</evidence>
<dbReference type="SUPFAM" id="SSF52343">
    <property type="entry name" value="Ferredoxin reductase-like, C-terminal NADP-linked domain"/>
    <property type="match status" value="1"/>
</dbReference>
<dbReference type="PROSITE" id="PS00191">
    <property type="entry name" value="CYTOCHROME_B5_1"/>
    <property type="match status" value="1"/>
</dbReference>
<dbReference type="InterPro" id="IPR018506">
    <property type="entry name" value="Cyt_B5_heme-BS"/>
</dbReference>
<keyword evidence="8" id="KW-0408">Iron</keyword>
<keyword evidence="5" id="KW-0479">Metal-binding</keyword>
<dbReference type="Pfam" id="PF00175">
    <property type="entry name" value="NAD_binding_1"/>
    <property type="match status" value="1"/>
</dbReference>
<proteinExistence type="inferred from homology"/>
<dbReference type="GO" id="GO:0046872">
    <property type="term" value="F:metal ion binding"/>
    <property type="evidence" value="ECO:0007669"/>
    <property type="project" value="UniProtKB-KW"/>
</dbReference>
<dbReference type="Gene3D" id="1.20.58.480">
    <property type="match status" value="1"/>
</dbReference>
<evidence type="ECO:0000256" key="3">
    <source>
        <dbReference type="ARBA" id="ARBA00022617"/>
    </source>
</evidence>
<dbReference type="InterPro" id="IPR003097">
    <property type="entry name" value="CysJ-like_FAD-binding"/>
</dbReference>
<dbReference type="EMBL" id="MU001677">
    <property type="protein sequence ID" value="KAF2458613.1"/>
    <property type="molecule type" value="Genomic_DNA"/>
</dbReference>
<accession>A0A6A6P5A2</accession>
<dbReference type="PROSITE" id="PS50255">
    <property type="entry name" value="CYTOCHROME_B5_2"/>
    <property type="match status" value="1"/>
</dbReference>
<feature type="region of interest" description="Disordered" evidence="10">
    <location>
        <begin position="1464"/>
        <end position="1597"/>
    </location>
</feature>
<dbReference type="PANTHER" id="PTHR19384">
    <property type="entry name" value="NITRIC OXIDE SYNTHASE-RELATED"/>
    <property type="match status" value="1"/>
</dbReference>
<dbReference type="PROSITE" id="PS51384">
    <property type="entry name" value="FAD_FR"/>
    <property type="match status" value="1"/>
</dbReference>
<dbReference type="InterPro" id="IPR017938">
    <property type="entry name" value="Riboflavin_synthase-like_b-brl"/>
</dbReference>
<feature type="compositionally biased region" description="Low complexity" evidence="10">
    <location>
        <begin position="1576"/>
        <end position="1597"/>
    </location>
</feature>
<gene>
    <name evidence="13" type="ORF">BDY21DRAFT_410761</name>
</gene>
<dbReference type="InterPro" id="IPR017927">
    <property type="entry name" value="FAD-bd_FR_type"/>
</dbReference>
<dbReference type="PRINTS" id="PR00371">
    <property type="entry name" value="FPNCR"/>
</dbReference>
<dbReference type="GO" id="GO:0050660">
    <property type="term" value="F:flavin adenine dinucleotide binding"/>
    <property type="evidence" value="ECO:0007669"/>
    <property type="project" value="TreeGrafter"/>
</dbReference>
<keyword evidence="7" id="KW-0560">Oxidoreductase</keyword>
<name>A0A6A6P5A2_9PEZI</name>
<reference evidence="13" key="1">
    <citation type="journal article" date="2020" name="Stud. Mycol.">
        <title>101 Dothideomycetes genomes: a test case for predicting lifestyles and emergence of pathogens.</title>
        <authorList>
            <person name="Haridas S."/>
            <person name="Albert R."/>
            <person name="Binder M."/>
            <person name="Bloem J."/>
            <person name="Labutti K."/>
            <person name="Salamov A."/>
            <person name="Andreopoulos B."/>
            <person name="Baker S."/>
            <person name="Barry K."/>
            <person name="Bills G."/>
            <person name="Bluhm B."/>
            <person name="Cannon C."/>
            <person name="Castanera R."/>
            <person name="Culley D."/>
            <person name="Daum C."/>
            <person name="Ezra D."/>
            <person name="Gonzalez J."/>
            <person name="Henrissat B."/>
            <person name="Kuo A."/>
            <person name="Liang C."/>
            <person name="Lipzen A."/>
            <person name="Lutzoni F."/>
            <person name="Magnuson J."/>
            <person name="Mondo S."/>
            <person name="Nolan M."/>
            <person name="Ohm R."/>
            <person name="Pangilinan J."/>
            <person name="Park H.-J."/>
            <person name="Ramirez L."/>
            <person name="Alfaro M."/>
            <person name="Sun H."/>
            <person name="Tritt A."/>
            <person name="Yoshinaga Y."/>
            <person name="Zwiers L.-H."/>
            <person name="Turgeon B."/>
            <person name="Goodwin S."/>
            <person name="Spatafora J."/>
            <person name="Crous P."/>
            <person name="Grigoriev I."/>
        </authorList>
    </citation>
    <scope>NUCLEOTIDE SEQUENCE</scope>
    <source>
        <strain evidence="13">ATCC 16933</strain>
    </source>
</reference>
<comment type="cofactor">
    <cofactor evidence="1">
        <name>FAD</name>
        <dbReference type="ChEBI" id="CHEBI:57692"/>
    </cofactor>
</comment>
<dbReference type="EC" id="1.6.2.4" evidence="9"/>
<dbReference type="Pfam" id="PF00173">
    <property type="entry name" value="Cyt-b5"/>
    <property type="match status" value="1"/>
</dbReference>
<protein>
    <recommendedName>
        <fullName evidence="9">NADPH--hemoprotein reductase</fullName>
        <ecNumber evidence="9">1.6.2.4</ecNumber>
    </recommendedName>
</protein>
<dbReference type="FunFam" id="3.10.120.10:FF:000007">
    <property type="entry name" value="Sulfite oxidase, mitochondrial"/>
    <property type="match status" value="1"/>
</dbReference>
<feature type="compositionally biased region" description="Basic and acidic residues" evidence="10">
    <location>
        <begin position="1383"/>
        <end position="1403"/>
    </location>
</feature>
<dbReference type="Gene3D" id="2.40.30.10">
    <property type="entry name" value="Translation factors"/>
    <property type="match status" value="1"/>
</dbReference>
<dbReference type="PRINTS" id="PR00363">
    <property type="entry name" value="CYTOCHROMEB5"/>
</dbReference>
<feature type="domain" description="Cytochrome b5 heme-binding" evidence="11">
    <location>
        <begin position="982"/>
        <end position="1063"/>
    </location>
</feature>
<evidence type="ECO:0000256" key="4">
    <source>
        <dbReference type="ARBA" id="ARBA00022630"/>
    </source>
</evidence>
<evidence type="ECO:0000256" key="6">
    <source>
        <dbReference type="ARBA" id="ARBA00022827"/>
    </source>
</evidence>
<sequence>MSEASCPISGIRSQLGRGCPASQRKGPRGCAFAAFQPNAGGSTMFADDPAEIQRLHEQERRTINEMLMPKAYPKEVTKSLKNADELNPPDDDVLAIALGAPARSVLARAEQIGPRTGWKDGYLSSTHGFCPPDPSDAPVALRATPGRVWSDLCERMPGVVARGNMRNAILALPLVHGTADVIPDRALWAATVCLGILASVYRYEERNDGNDGITVAPPPGTFRGLTGDEDDEEPETKGIPRNIAIPLRQVCTRMGRPLPHLTQFDVSIYNYKIRDPTSVHPYVARSENMDLRWPVFNDRGEAMFLLCMAEVHGAFVPGVELLTRCQEAVMNRDTEGLIQELVKLKAVIDQLAFVFHKISVNPNSGENFANPVEWGQRYAKFSAPLSKRVPALSGLALPLFLTMDAFLGRTKYTSFLGAEAVHLRRWLPMNIRAFIAAIENHYQVPNYVKEVNDPRLNGVLEGLVESYAGERGFMGTHRYKVYGFLEVVAKTGRTETNGNAGATDSVGRPWEEVHKTLSESMIERLDPYRGKLSVQPHEMRGTFEECRFKARILERANIDNDPTRATGMVTFDLQGTGITFQPGDRLAIMPMNTRQEVIKVAAALGVEDMMDTIVPVENGSEWARFTKHLNQVSRSSIGLTVGDILKRGHLAPLTKDFVMAFHLALRASSRTVLKLLSTEEWPIRASLGDLLQKAIMDVPSAVWDQAFSLSDLSWLSKLIPLEVPRTYSISNYSGELLPSMIDLTISRVEMKPSPLLEPAKDALPSYGVSSGFLNPNPQIMPCDHLDDDEVLIGLSRPINFQLPSSTTVPIAMFAGGSGIAPFRGFWQSRVANGIGRNVLFMGTQSRDKFLYEHELRGLVQEGSLELYTAFSRDRRGLLFDPSTRELIERDMDPRYIDATIVEQGRLVSELVMSKNQGGLGGHLYICGSVSVYETVMSGIRAAIYKYQAATKSSADALLATAFAERRFMLDIFMTPRPISFTMPTISLADLAKHTGHRKGSRMWIGVHGGVYDVTDFLDIHPGGTLIVAASAGLDATKTFDDLAHTSNPEVSSLLSKYFIGHLQQKPELQRLPEISQLYDVWHQYLRTSVESLTTLYFEANNIMEDSKVWFSGGLFNIGGVRKFYQFQSRLMQNGFSTLFGAQLQEIYLKLSFTLANSGAPNVRLPDIIGTITRAQSSPDSTTAAKEIANVGQFVCNASGSAQFHENGILRYAQTCTEMDIAFLEQIRDEICTGMDAFGIFTSASEETTTAGKQMRLAAFLLSVLERIAKRLESFYGSLAGESMYRPELELNPARSRWNNLRRKIRDGSFFVLAHTLEFSFKGSEDDNGLEDPAAYFRSNRNRTATRAAEVDFTDIFQQAQRALQRADVHSKQQQQQQQKGRAAAHDRAVPAEPIRRRLADNHTARASQKANAPSSFEAGEQRGALSRMTAFIDSNRAAINRLSRLPPGLDIEQLMADYASVGGGRGANASGAEVPALMGGPVLSPPASDTSSQRTRSSSQASSTASSGRAAAARAHAHAQIAASAGAVPDMPPPPAPPKDDGLQRRRGPSAAVAPDMLAPTGSTTAALRRAPTLPSSPRASRVGSASGAAPSVAGSVKSNASVAVMPAGLNTRKGLRQDGVVEGRNVNVGLRGLR</sequence>
<organism evidence="13 14">
    <name type="scientific">Lineolata rhizophorae</name>
    <dbReference type="NCBI Taxonomy" id="578093"/>
    <lineage>
        <taxon>Eukaryota</taxon>
        <taxon>Fungi</taxon>
        <taxon>Dikarya</taxon>
        <taxon>Ascomycota</taxon>
        <taxon>Pezizomycotina</taxon>
        <taxon>Dothideomycetes</taxon>
        <taxon>Dothideomycetes incertae sedis</taxon>
        <taxon>Lineolatales</taxon>
        <taxon>Lineolataceae</taxon>
        <taxon>Lineolata</taxon>
    </lineage>
</organism>
<dbReference type="GO" id="GO:0003958">
    <property type="term" value="F:NADPH-hemoprotein reductase activity"/>
    <property type="evidence" value="ECO:0007669"/>
    <property type="project" value="UniProtKB-EC"/>
</dbReference>
<dbReference type="Pfam" id="PF01231">
    <property type="entry name" value="IDO"/>
    <property type="match status" value="1"/>
</dbReference>